<keyword evidence="7" id="KW-0067">ATP-binding</keyword>
<dbReference type="CDD" id="cd24000">
    <property type="entry name" value="ASKHA_NBD_HK"/>
    <property type="match status" value="1"/>
</dbReference>
<dbReference type="GO" id="GO:0005829">
    <property type="term" value="C:cytosol"/>
    <property type="evidence" value="ECO:0007669"/>
    <property type="project" value="TreeGrafter"/>
</dbReference>
<organism evidence="12 13">
    <name type="scientific">Formosimonas limnophila</name>
    <dbReference type="NCBI Taxonomy" id="1384487"/>
    <lineage>
        <taxon>Bacteria</taxon>
        <taxon>Pseudomonadati</taxon>
        <taxon>Pseudomonadota</taxon>
        <taxon>Betaproteobacteria</taxon>
        <taxon>Burkholderiales</taxon>
        <taxon>Burkholderiaceae</taxon>
        <taxon>Formosimonas</taxon>
    </lineage>
</organism>
<comment type="caution">
    <text evidence="12">The sequence shown here is derived from an EMBL/GenBank/DDBJ whole genome shotgun (WGS) entry which is preliminary data.</text>
</comment>
<feature type="domain" description="Hexokinase C-terminal" evidence="11">
    <location>
        <begin position="202"/>
        <end position="289"/>
    </location>
</feature>
<accession>A0A8J3CL17</accession>
<evidence type="ECO:0000259" key="10">
    <source>
        <dbReference type="Pfam" id="PF00349"/>
    </source>
</evidence>
<evidence type="ECO:0000256" key="1">
    <source>
        <dbReference type="ARBA" id="ARBA00004921"/>
    </source>
</evidence>
<dbReference type="GO" id="GO:0005524">
    <property type="term" value="F:ATP binding"/>
    <property type="evidence" value="ECO:0007669"/>
    <property type="project" value="UniProtKB-KW"/>
</dbReference>
<dbReference type="EMBL" id="BMZG01000001">
    <property type="protein sequence ID" value="GHA64548.1"/>
    <property type="molecule type" value="Genomic_DNA"/>
</dbReference>
<sequence>MNFDDAIAALTLTNEQLTQARDELAANIHKGLSQAGQQIKSLPAYLKLPKQNLSGEAFILDAGGTNVRAGHIKMTADTVEFINGPLADKTLMFDAQIPGNVSADEFFNRQASLLNKLSPPPEFNLGYCFSYPSENKPDGDASLINWTKNINVDDVIGQSARALLTQAITAQGHTALKTPVLNDTVTALIAGAWMSPDCDQYLGLIAGTGMNAAGFFRTTQITKLAPDIAARWGQDELMAVNLELGNFHPACLSHYDDELDADNPNDSPGRQRLEKAVSGRYLAKIYGRIVGREACMALPDGLDFDPEDNENTHAGHVTQLRRYQGPMSHVAIALINRSADLVAAALAGVIKAQDLPTDKAQIVGILPEGSLFWLTNGYPQRVEETLTRLIPDNVTVRIMQNDTGVDANFIGAATAALSM</sequence>
<dbReference type="GO" id="GO:0008865">
    <property type="term" value="F:fructokinase activity"/>
    <property type="evidence" value="ECO:0007669"/>
    <property type="project" value="TreeGrafter"/>
</dbReference>
<reference evidence="12" key="2">
    <citation type="submission" date="2020-09" db="EMBL/GenBank/DDBJ databases">
        <authorList>
            <person name="Sun Q."/>
            <person name="Kim S."/>
        </authorList>
    </citation>
    <scope>NUCLEOTIDE SEQUENCE</scope>
    <source>
        <strain evidence="12">KCTC 32501</strain>
    </source>
</reference>
<evidence type="ECO:0000256" key="9">
    <source>
        <dbReference type="ARBA" id="ARBA00047905"/>
    </source>
</evidence>
<comment type="catalytic activity">
    <reaction evidence="9">
        <text>D-fructose + ATP = D-fructose 6-phosphate + ADP + H(+)</text>
        <dbReference type="Rhea" id="RHEA:16125"/>
        <dbReference type="ChEBI" id="CHEBI:15378"/>
        <dbReference type="ChEBI" id="CHEBI:30616"/>
        <dbReference type="ChEBI" id="CHEBI:37721"/>
        <dbReference type="ChEBI" id="CHEBI:61527"/>
        <dbReference type="ChEBI" id="CHEBI:456216"/>
        <dbReference type="EC" id="2.7.1.1"/>
    </reaction>
    <physiologicalReaction direction="left-to-right" evidence="9">
        <dbReference type="Rhea" id="RHEA:16126"/>
    </physiologicalReaction>
</comment>
<dbReference type="PROSITE" id="PS51748">
    <property type="entry name" value="HEXOKINASE_2"/>
    <property type="match status" value="1"/>
</dbReference>
<feature type="domain" description="Hexokinase N-terminal" evidence="10">
    <location>
        <begin position="4"/>
        <end position="193"/>
    </location>
</feature>
<dbReference type="Proteomes" id="UP000614287">
    <property type="component" value="Unassembled WGS sequence"/>
</dbReference>
<evidence type="ECO:0000259" key="11">
    <source>
        <dbReference type="Pfam" id="PF03727"/>
    </source>
</evidence>
<dbReference type="GO" id="GO:0005536">
    <property type="term" value="F:D-glucose binding"/>
    <property type="evidence" value="ECO:0007669"/>
    <property type="project" value="InterPro"/>
</dbReference>
<evidence type="ECO:0000256" key="2">
    <source>
        <dbReference type="ARBA" id="ARBA00005007"/>
    </source>
</evidence>
<dbReference type="InterPro" id="IPR022672">
    <property type="entry name" value="Hexokinase_N"/>
</dbReference>
<dbReference type="InterPro" id="IPR022673">
    <property type="entry name" value="Hexokinase_C"/>
</dbReference>
<evidence type="ECO:0000256" key="5">
    <source>
        <dbReference type="ARBA" id="ARBA00022741"/>
    </source>
</evidence>
<proteinExistence type="inferred from homology"/>
<evidence type="ECO:0000313" key="12">
    <source>
        <dbReference type="EMBL" id="GHA64548.1"/>
    </source>
</evidence>
<dbReference type="RefSeq" id="WP_189490284.1">
    <property type="nucleotide sequence ID" value="NZ_BMZG01000001.1"/>
</dbReference>
<feature type="domain" description="Hexokinase C-terminal" evidence="11">
    <location>
        <begin position="329"/>
        <end position="417"/>
    </location>
</feature>
<dbReference type="SUPFAM" id="SSF53067">
    <property type="entry name" value="Actin-like ATPase domain"/>
    <property type="match status" value="2"/>
</dbReference>
<gene>
    <name evidence="12" type="ORF">GCM10009007_01170</name>
</gene>
<evidence type="ECO:0000256" key="3">
    <source>
        <dbReference type="ARBA" id="ARBA00009225"/>
    </source>
</evidence>
<dbReference type="Gene3D" id="3.40.367.20">
    <property type="match status" value="2"/>
</dbReference>
<evidence type="ECO:0000256" key="4">
    <source>
        <dbReference type="ARBA" id="ARBA00022679"/>
    </source>
</evidence>
<dbReference type="PANTHER" id="PTHR19443">
    <property type="entry name" value="HEXOKINASE"/>
    <property type="match status" value="1"/>
</dbReference>
<name>A0A8J3CL17_9BURK</name>
<keyword evidence="13" id="KW-1185">Reference proteome</keyword>
<dbReference type="GO" id="GO:0004340">
    <property type="term" value="F:glucokinase activity"/>
    <property type="evidence" value="ECO:0007669"/>
    <property type="project" value="TreeGrafter"/>
</dbReference>
<comment type="similarity">
    <text evidence="3">Belongs to the hexokinase family.</text>
</comment>
<dbReference type="AlphaFoldDB" id="A0A8J3CL17"/>
<comment type="pathway">
    <text evidence="2">Carbohydrate metabolism.</text>
</comment>
<dbReference type="Gene3D" id="3.30.420.40">
    <property type="match status" value="1"/>
</dbReference>
<comment type="pathway">
    <text evidence="1">Carbohydrate degradation.</text>
</comment>
<reference evidence="12" key="1">
    <citation type="journal article" date="2014" name="Int. J. Syst. Evol. Microbiol.">
        <title>Complete genome sequence of Corynebacterium casei LMG S-19264T (=DSM 44701T), isolated from a smear-ripened cheese.</title>
        <authorList>
            <consortium name="US DOE Joint Genome Institute (JGI-PGF)"/>
            <person name="Walter F."/>
            <person name="Albersmeier A."/>
            <person name="Kalinowski J."/>
            <person name="Ruckert C."/>
        </authorList>
    </citation>
    <scope>NUCLEOTIDE SEQUENCE</scope>
    <source>
        <strain evidence="12">KCTC 32501</strain>
    </source>
</reference>
<evidence type="ECO:0000256" key="6">
    <source>
        <dbReference type="ARBA" id="ARBA00022777"/>
    </source>
</evidence>
<dbReference type="GO" id="GO:0006096">
    <property type="term" value="P:glycolytic process"/>
    <property type="evidence" value="ECO:0007669"/>
    <property type="project" value="UniProtKB-UniPathway"/>
</dbReference>
<dbReference type="GO" id="GO:0001678">
    <property type="term" value="P:intracellular glucose homeostasis"/>
    <property type="evidence" value="ECO:0007669"/>
    <property type="project" value="InterPro"/>
</dbReference>
<evidence type="ECO:0000313" key="13">
    <source>
        <dbReference type="Proteomes" id="UP000614287"/>
    </source>
</evidence>
<keyword evidence="6" id="KW-0418">Kinase</keyword>
<dbReference type="Pfam" id="PF00349">
    <property type="entry name" value="Hexokinase_1"/>
    <property type="match status" value="1"/>
</dbReference>
<evidence type="ECO:0000256" key="8">
    <source>
        <dbReference type="ARBA" id="ARBA00023152"/>
    </source>
</evidence>
<dbReference type="GO" id="GO:0006006">
    <property type="term" value="P:glucose metabolic process"/>
    <property type="evidence" value="ECO:0007669"/>
    <property type="project" value="TreeGrafter"/>
</dbReference>
<dbReference type="InterPro" id="IPR043129">
    <property type="entry name" value="ATPase_NBD"/>
</dbReference>
<dbReference type="UniPathway" id="UPA00109">
    <property type="reaction ID" value="UER00180"/>
</dbReference>
<protein>
    <submittedName>
        <fullName evidence="12">Hexokinase</fullName>
    </submittedName>
</protein>
<evidence type="ECO:0000256" key="7">
    <source>
        <dbReference type="ARBA" id="ARBA00022840"/>
    </source>
</evidence>
<keyword evidence="8" id="KW-0324">Glycolysis</keyword>
<keyword evidence="5" id="KW-0547">Nucleotide-binding</keyword>
<dbReference type="PRINTS" id="PR00475">
    <property type="entry name" value="HEXOKINASE"/>
</dbReference>
<dbReference type="InterPro" id="IPR001312">
    <property type="entry name" value="Hexokinase"/>
</dbReference>
<dbReference type="PANTHER" id="PTHR19443:SF16">
    <property type="entry name" value="HEXOKINASE TYPE 1-RELATED"/>
    <property type="match status" value="1"/>
</dbReference>
<dbReference type="Pfam" id="PF03727">
    <property type="entry name" value="Hexokinase_2"/>
    <property type="match status" value="2"/>
</dbReference>
<keyword evidence="4" id="KW-0808">Transferase</keyword>